<dbReference type="InterPro" id="IPR016167">
    <property type="entry name" value="FAD-bd_PCMH_sub1"/>
</dbReference>
<dbReference type="GO" id="GO:0071949">
    <property type="term" value="F:FAD binding"/>
    <property type="evidence" value="ECO:0007669"/>
    <property type="project" value="InterPro"/>
</dbReference>
<dbReference type="GO" id="GO:0009252">
    <property type="term" value="P:peptidoglycan biosynthetic process"/>
    <property type="evidence" value="ECO:0007669"/>
    <property type="project" value="UniProtKB-UniRule"/>
</dbReference>
<keyword evidence="10 16" id="KW-0133">Cell shape</keyword>
<dbReference type="PANTHER" id="PTHR21071:SF4">
    <property type="entry name" value="UDP-N-ACETYLENOLPYRUVOYLGLUCOSAMINE REDUCTASE"/>
    <property type="match status" value="1"/>
</dbReference>
<evidence type="ECO:0000256" key="15">
    <source>
        <dbReference type="ARBA" id="ARBA00048914"/>
    </source>
</evidence>
<dbReference type="InterPro" id="IPR036635">
    <property type="entry name" value="MurB_C_sf"/>
</dbReference>
<evidence type="ECO:0000259" key="17">
    <source>
        <dbReference type="PROSITE" id="PS51387"/>
    </source>
</evidence>
<evidence type="ECO:0000256" key="1">
    <source>
        <dbReference type="ARBA" id="ARBA00001974"/>
    </source>
</evidence>
<keyword evidence="11 16" id="KW-0573">Peptidoglycan synthesis</keyword>
<evidence type="ECO:0000256" key="7">
    <source>
        <dbReference type="ARBA" id="ARBA00022630"/>
    </source>
</evidence>
<sequence>MNIKKLKKNFPNVNIKENEPLAHYTYTKTGGPADALIFPKTKEEVQKLISWLNEENWPVTILGNASNLIVKDGGIRGATIILTDMNQIVIKEDTIKVLTGAALIEVSKRAYQSNLTGLEFACGIPGSIGGAVYMNAGAYGGEVKEVIKSVTVLTREGHIIERDNNDMDFSYRHSKLQETDEIALEVVFELKKGDAEEIKDRMDELTYLRTSKQPLEYPSCGSVFKRPTGYFTGKLIQEAGLQGLKWGGAQISTKHAGFIVNIDNATATDYIELIEHIKEVILEKDGVQLETEVKIIGEDHPVAVESRDNLMKKAASTFHAQLGKILPLTEDN</sequence>
<keyword evidence="14 16" id="KW-0961">Cell wall biogenesis/degradation</keyword>
<dbReference type="AlphaFoldDB" id="A0A2T0W9R5"/>
<accession>A0A2T0W9R5</accession>
<protein>
    <recommendedName>
        <fullName evidence="16">UDP-N-acetylenolpyruvoylglucosamine reductase</fullName>
        <ecNumber evidence="16">1.3.1.98</ecNumber>
    </recommendedName>
    <alternativeName>
        <fullName evidence="16">UDP-N-acetylmuramate dehydrogenase</fullName>
    </alternativeName>
</protein>
<dbReference type="HAMAP" id="MF_00037">
    <property type="entry name" value="MurB"/>
    <property type="match status" value="1"/>
</dbReference>
<evidence type="ECO:0000256" key="10">
    <source>
        <dbReference type="ARBA" id="ARBA00022960"/>
    </source>
</evidence>
<dbReference type="PANTHER" id="PTHR21071">
    <property type="entry name" value="UDP-N-ACETYLENOLPYRUVOYLGLUCOSAMINE REDUCTASE"/>
    <property type="match status" value="1"/>
</dbReference>
<evidence type="ECO:0000256" key="5">
    <source>
        <dbReference type="ARBA" id="ARBA00022490"/>
    </source>
</evidence>
<evidence type="ECO:0000256" key="6">
    <source>
        <dbReference type="ARBA" id="ARBA00022618"/>
    </source>
</evidence>
<evidence type="ECO:0000313" key="19">
    <source>
        <dbReference type="Proteomes" id="UP000238205"/>
    </source>
</evidence>
<evidence type="ECO:0000256" key="11">
    <source>
        <dbReference type="ARBA" id="ARBA00022984"/>
    </source>
</evidence>
<evidence type="ECO:0000256" key="8">
    <source>
        <dbReference type="ARBA" id="ARBA00022827"/>
    </source>
</evidence>
<comment type="catalytic activity">
    <reaction evidence="15 16">
        <text>UDP-N-acetyl-alpha-D-muramate + NADP(+) = UDP-N-acetyl-3-O-(1-carboxyvinyl)-alpha-D-glucosamine + NADPH + H(+)</text>
        <dbReference type="Rhea" id="RHEA:12248"/>
        <dbReference type="ChEBI" id="CHEBI:15378"/>
        <dbReference type="ChEBI" id="CHEBI:57783"/>
        <dbReference type="ChEBI" id="CHEBI:58349"/>
        <dbReference type="ChEBI" id="CHEBI:68483"/>
        <dbReference type="ChEBI" id="CHEBI:70757"/>
        <dbReference type="EC" id="1.3.1.98"/>
    </reaction>
</comment>
<dbReference type="GO" id="GO:0071555">
    <property type="term" value="P:cell wall organization"/>
    <property type="evidence" value="ECO:0007669"/>
    <property type="project" value="UniProtKB-KW"/>
</dbReference>
<dbReference type="Pfam" id="PF02873">
    <property type="entry name" value="MurB_C"/>
    <property type="match status" value="1"/>
</dbReference>
<keyword evidence="8 16" id="KW-0274">FAD</keyword>
<dbReference type="GO" id="GO:0008762">
    <property type="term" value="F:UDP-N-acetylmuramate dehydrogenase activity"/>
    <property type="evidence" value="ECO:0007669"/>
    <property type="project" value="UniProtKB-UniRule"/>
</dbReference>
<evidence type="ECO:0000256" key="4">
    <source>
        <dbReference type="ARBA" id="ARBA00004752"/>
    </source>
</evidence>
<feature type="active site" evidence="16">
    <location>
        <position position="292"/>
    </location>
</feature>
<dbReference type="SUPFAM" id="SSF56176">
    <property type="entry name" value="FAD-binding/transporter-associated domain-like"/>
    <property type="match status" value="1"/>
</dbReference>
<dbReference type="OrthoDB" id="9804753at2"/>
<evidence type="ECO:0000313" key="18">
    <source>
        <dbReference type="EMBL" id="PRY83452.1"/>
    </source>
</evidence>
<keyword evidence="13 16" id="KW-0131">Cell cycle</keyword>
<dbReference type="InterPro" id="IPR036318">
    <property type="entry name" value="FAD-bd_PCMH-like_sf"/>
</dbReference>
<dbReference type="Gene3D" id="3.90.78.10">
    <property type="entry name" value="UDP-N-acetylenolpyruvoylglucosamine reductase, C-terminal domain"/>
    <property type="match status" value="1"/>
</dbReference>
<organism evidence="18 19">
    <name type="scientific">Alkalibacterium olivapovliticus</name>
    <dbReference type="NCBI Taxonomy" id="99907"/>
    <lineage>
        <taxon>Bacteria</taxon>
        <taxon>Bacillati</taxon>
        <taxon>Bacillota</taxon>
        <taxon>Bacilli</taxon>
        <taxon>Lactobacillales</taxon>
        <taxon>Carnobacteriaceae</taxon>
        <taxon>Alkalibacterium</taxon>
    </lineage>
</organism>
<evidence type="ECO:0000256" key="16">
    <source>
        <dbReference type="HAMAP-Rule" id="MF_00037"/>
    </source>
</evidence>
<evidence type="ECO:0000256" key="3">
    <source>
        <dbReference type="ARBA" id="ARBA00004496"/>
    </source>
</evidence>
<dbReference type="Gene3D" id="3.30.43.10">
    <property type="entry name" value="Uridine Diphospho-n-acetylenolpyruvylglucosamine Reductase, domain 2"/>
    <property type="match status" value="1"/>
</dbReference>
<keyword evidence="5 16" id="KW-0963">Cytoplasm</keyword>
<proteinExistence type="inferred from homology"/>
<dbReference type="Proteomes" id="UP000238205">
    <property type="component" value="Unassembled WGS sequence"/>
</dbReference>
<comment type="cofactor">
    <cofactor evidence="1 16">
        <name>FAD</name>
        <dbReference type="ChEBI" id="CHEBI:57692"/>
    </cofactor>
</comment>
<dbReference type="GO" id="GO:0005829">
    <property type="term" value="C:cytosol"/>
    <property type="evidence" value="ECO:0007669"/>
    <property type="project" value="TreeGrafter"/>
</dbReference>
<comment type="pathway">
    <text evidence="4 16">Cell wall biogenesis; peptidoglycan biosynthesis.</text>
</comment>
<dbReference type="EC" id="1.3.1.98" evidence="16"/>
<feature type="domain" description="FAD-binding PCMH-type" evidence="17">
    <location>
        <begin position="29"/>
        <end position="193"/>
    </location>
</feature>
<evidence type="ECO:0000256" key="9">
    <source>
        <dbReference type="ARBA" id="ARBA00022857"/>
    </source>
</evidence>
<evidence type="ECO:0000256" key="12">
    <source>
        <dbReference type="ARBA" id="ARBA00023002"/>
    </source>
</evidence>
<dbReference type="Gene3D" id="3.30.465.10">
    <property type="match status" value="1"/>
</dbReference>
<keyword evidence="19" id="KW-1185">Reference proteome</keyword>
<feature type="active site" evidence="16">
    <location>
        <position position="172"/>
    </location>
</feature>
<evidence type="ECO:0000256" key="14">
    <source>
        <dbReference type="ARBA" id="ARBA00023316"/>
    </source>
</evidence>
<keyword evidence="6 16" id="KW-0132">Cell division</keyword>
<comment type="subcellular location">
    <subcellularLocation>
        <location evidence="3 16">Cytoplasm</location>
    </subcellularLocation>
</comment>
<evidence type="ECO:0000256" key="13">
    <source>
        <dbReference type="ARBA" id="ARBA00023306"/>
    </source>
</evidence>
<dbReference type="GO" id="GO:0051301">
    <property type="term" value="P:cell division"/>
    <property type="evidence" value="ECO:0007669"/>
    <property type="project" value="UniProtKB-KW"/>
</dbReference>
<reference evidence="18 19" key="1">
    <citation type="submission" date="2018-03" db="EMBL/GenBank/DDBJ databases">
        <title>Genomic Encyclopedia of Archaeal and Bacterial Type Strains, Phase II (KMG-II): from individual species to whole genera.</title>
        <authorList>
            <person name="Goeker M."/>
        </authorList>
    </citation>
    <scope>NUCLEOTIDE SEQUENCE [LARGE SCALE GENOMIC DNA]</scope>
    <source>
        <strain evidence="18 19">DSM 13175</strain>
    </source>
</reference>
<dbReference type="Pfam" id="PF01565">
    <property type="entry name" value="FAD_binding_4"/>
    <property type="match status" value="1"/>
</dbReference>
<feature type="active site" description="Proton donor" evidence="16">
    <location>
        <position position="222"/>
    </location>
</feature>
<evidence type="ECO:0000256" key="2">
    <source>
        <dbReference type="ARBA" id="ARBA00003921"/>
    </source>
</evidence>
<dbReference type="InterPro" id="IPR006094">
    <property type="entry name" value="Oxid_FAD_bind_N"/>
</dbReference>
<comment type="caution">
    <text evidence="18">The sequence shown here is derived from an EMBL/GenBank/DDBJ whole genome shotgun (WGS) entry which is preliminary data.</text>
</comment>
<dbReference type="InterPro" id="IPR011601">
    <property type="entry name" value="MurB_C"/>
</dbReference>
<comment type="similarity">
    <text evidence="16">Belongs to the MurB family.</text>
</comment>
<dbReference type="NCBIfam" id="NF010480">
    <property type="entry name" value="PRK13905.1"/>
    <property type="match status" value="1"/>
</dbReference>
<keyword evidence="7 16" id="KW-0285">Flavoprotein</keyword>
<keyword evidence="9 16" id="KW-0521">NADP</keyword>
<dbReference type="GO" id="GO:0008360">
    <property type="term" value="P:regulation of cell shape"/>
    <property type="evidence" value="ECO:0007669"/>
    <property type="project" value="UniProtKB-KW"/>
</dbReference>
<gene>
    <name evidence="16" type="primary">murB</name>
    <name evidence="18" type="ORF">CLV38_10458</name>
</gene>
<dbReference type="UniPathway" id="UPA00219"/>
<dbReference type="EMBL" id="PVTO01000004">
    <property type="protein sequence ID" value="PRY83452.1"/>
    <property type="molecule type" value="Genomic_DNA"/>
</dbReference>
<keyword evidence="12 16" id="KW-0560">Oxidoreductase</keyword>
<dbReference type="PROSITE" id="PS51387">
    <property type="entry name" value="FAD_PCMH"/>
    <property type="match status" value="1"/>
</dbReference>
<dbReference type="InterPro" id="IPR016166">
    <property type="entry name" value="FAD-bd_PCMH"/>
</dbReference>
<dbReference type="SUPFAM" id="SSF56194">
    <property type="entry name" value="Uridine diphospho-N-Acetylenolpyruvylglucosamine reductase, MurB, C-terminal domain"/>
    <property type="match status" value="1"/>
</dbReference>
<name>A0A2T0W9R5_9LACT</name>
<comment type="function">
    <text evidence="2 16">Cell wall formation.</text>
</comment>
<dbReference type="InterPro" id="IPR016169">
    <property type="entry name" value="FAD-bd_PCMH_sub2"/>
</dbReference>
<dbReference type="NCBIfam" id="TIGR00179">
    <property type="entry name" value="murB"/>
    <property type="match status" value="1"/>
</dbReference>
<dbReference type="RefSeq" id="WP_106191378.1">
    <property type="nucleotide sequence ID" value="NZ_PVTO01000004.1"/>
</dbReference>
<dbReference type="InterPro" id="IPR003170">
    <property type="entry name" value="MurB"/>
</dbReference>